<dbReference type="NCBIfam" id="TIGR00410">
    <property type="entry name" value="lacE"/>
    <property type="match status" value="1"/>
</dbReference>
<comment type="subcellular location">
    <subcellularLocation>
        <location evidence="1">Cell membrane</location>
        <topology evidence="1">Multi-pass membrane protein</topology>
    </subcellularLocation>
</comment>
<evidence type="ECO:0000256" key="8">
    <source>
        <dbReference type="PIRNR" id="PIRNR006351"/>
    </source>
</evidence>
<gene>
    <name evidence="11" type="ORF">J2S15_001081</name>
</gene>
<evidence type="ECO:0000259" key="10">
    <source>
        <dbReference type="PROSITE" id="PS51105"/>
    </source>
</evidence>
<keyword evidence="2 8" id="KW-0813">Transport</keyword>
<evidence type="ECO:0000256" key="3">
    <source>
        <dbReference type="ARBA" id="ARBA00022475"/>
    </source>
</evidence>
<dbReference type="Proteomes" id="UP001230220">
    <property type="component" value="Unassembled WGS sequence"/>
</dbReference>
<dbReference type="RefSeq" id="WP_307406186.1">
    <property type="nucleotide sequence ID" value="NZ_JAUSUR010000001.1"/>
</dbReference>
<evidence type="ECO:0000256" key="6">
    <source>
        <dbReference type="ARBA" id="ARBA00022989"/>
    </source>
</evidence>
<feature type="transmembrane region" description="Helical" evidence="9">
    <location>
        <begin position="393"/>
        <end position="419"/>
    </location>
</feature>
<evidence type="ECO:0000313" key="12">
    <source>
        <dbReference type="Proteomes" id="UP001230220"/>
    </source>
</evidence>
<dbReference type="PANTHER" id="PTHR33989">
    <property type="match status" value="1"/>
</dbReference>
<feature type="transmembrane region" description="Helical" evidence="9">
    <location>
        <begin position="76"/>
        <end position="95"/>
    </location>
</feature>
<comment type="function">
    <text evidence="8">The phosphoenolpyruvate-dependent sugar phosphotransferase system (PTS), a major carbohydrate active -transport system, catalyzes the phosphorylation of incoming sugar substrates concomitant with their translocation across the cell membrane.</text>
</comment>
<feature type="domain" description="PTS EIIC type-3" evidence="10">
    <location>
        <begin position="7"/>
        <end position="421"/>
    </location>
</feature>
<dbReference type="InterPro" id="IPR004501">
    <property type="entry name" value="PTS_EIIC_3"/>
</dbReference>
<proteinExistence type="predicted"/>
<feature type="transmembrane region" description="Helical" evidence="9">
    <location>
        <begin position="107"/>
        <end position="126"/>
    </location>
</feature>
<dbReference type="InterPro" id="IPR003352">
    <property type="entry name" value="PTS_EIIC"/>
</dbReference>
<dbReference type="PIRSF" id="PIRSF006351">
    <property type="entry name" value="PTS_EIIC-Cellobiose"/>
    <property type="match status" value="1"/>
</dbReference>
<organism evidence="11 12">
    <name type="scientific">Breznakia pachnodae</name>
    <dbReference type="NCBI Taxonomy" id="265178"/>
    <lineage>
        <taxon>Bacteria</taxon>
        <taxon>Bacillati</taxon>
        <taxon>Bacillota</taxon>
        <taxon>Erysipelotrichia</taxon>
        <taxon>Erysipelotrichales</taxon>
        <taxon>Erysipelotrichaceae</taxon>
        <taxon>Breznakia</taxon>
    </lineage>
</organism>
<keyword evidence="7 8" id="KW-0472">Membrane</keyword>
<dbReference type="Pfam" id="PF02378">
    <property type="entry name" value="PTS_EIIC"/>
    <property type="match status" value="1"/>
</dbReference>
<evidence type="ECO:0000256" key="1">
    <source>
        <dbReference type="ARBA" id="ARBA00004651"/>
    </source>
</evidence>
<protein>
    <recommendedName>
        <fullName evidence="8">Permease IIC component</fullName>
    </recommendedName>
</protein>
<evidence type="ECO:0000313" key="11">
    <source>
        <dbReference type="EMBL" id="MDQ0360350.1"/>
    </source>
</evidence>
<comment type="caution">
    <text evidence="11">The sequence shown here is derived from an EMBL/GenBank/DDBJ whole genome shotgun (WGS) entry which is preliminary data.</text>
</comment>
<evidence type="ECO:0000256" key="7">
    <source>
        <dbReference type="ARBA" id="ARBA00023136"/>
    </source>
</evidence>
<reference evidence="11 12" key="1">
    <citation type="submission" date="2023-07" db="EMBL/GenBank/DDBJ databases">
        <title>Genomic Encyclopedia of Type Strains, Phase IV (KMG-IV): sequencing the most valuable type-strain genomes for metagenomic binning, comparative biology and taxonomic classification.</title>
        <authorList>
            <person name="Goeker M."/>
        </authorList>
    </citation>
    <scope>NUCLEOTIDE SEQUENCE [LARGE SCALE GENOMIC DNA]</scope>
    <source>
        <strain evidence="11 12">DSM 16784</strain>
    </source>
</reference>
<evidence type="ECO:0000256" key="5">
    <source>
        <dbReference type="ARBA" id="ARBA00022692"/>
    </source>
</evidence>
<keyword evidence="5 9" id="KW-0812">Transmembrane</keyword>
<evidence type="ECO:0000256" key="9">
    <source>
        <dbReference type="SAM" id="Phobius"/>
    </source>
</evidence>
<dbReference type="InterPro" id="IPR051088">
    <property type="entry name" value="PTS_Sugar-EIIC/EIIB"/>
</dbReference>
<feature type="transmembrane region" description="Helical" evidence="9">
    <location>
        <begin position="231"/>
        <end position="253"/>
    </location>
</feature>
<feature type="transmembrane region" description="Helical" evidence="9">
    <location>
        <begin position="146"/>
        <end position="167"/>
    </location>
</feature>
<sequence length="446" mass="48335">MKNSDKLMNKMNTIAYKVSSNKYLFAIREAFVSNMPLIITGSFATLFSSVLCSTTSGLAQFDTFAFLADYAPLFTSINYATMNLMAIFICFLVGSSIGKSNGHNERFTGLLALAAYVITIPTEVISDIDGQSVTISNVIANVNTNAQGLFLAMLIGIVSIVLFSKLMNVKKLRIKMPEAVPQSIADSFSSLIPTILTLFLISLVSFVFRSITNMYLSEAILQTLQVPLQGVMQHPLGILVIILVTQVFWFFGLHGANITSAIREPLMYVALAANIDAVAAGLSPDMITAKPFWSMYCTIGGSGCTMGLLIAIFLFSKRDDYKAIGKLSTLPAIFTINEPLIFGLPLVLNPIMMIPFILAPLASAAIGYFSTFIGFAGAAFVEVPWTTPVFFNSYLATGGSIGAVITQLICLVVAVLIYFPFVKLANKEKISTNEEKDTVELTTNES</sequence>
<name>A0ABU0E1B4_9FIRM</name>
<feature type="transmembrane region" description="Helical" evidence="9">
    <location>
        <begin position="188"/>
        <end position="211"/>
    </location>
</feature>
<evidence type="ECO:0000256" key="2">
    <source>
        <dbReference type="ARBA" id="ARBA00022448"/>
    </source>
</evidence>
<dbReference type="InterPro" id="IPR004796">
    <property type="entry name" value="PTS_IIC_cello"/>
</dbReference>
<dbReference type="PANTHER" id="PTHR33989:SF4">
    <property type="entry name" value="PTS SYSTEM N,N'-DIACETYLCHITOBIOSE-SPECIFIC EIIC COMPONENT"/>
    <property type="match status" value="1"/>
</dbReference>
<feature type="transmembrane region" description="Helical" evidence="9">
    <location>
        <begin position="354"/>
        <end position="381"/>
    </location>
</feature>
<feature type="transmembrane region" description="Helical" evidence="9">
    <location>
        <begin position="327"/>
        <end position="348"/>
    </location>
</feature>
<dbReference type="EMBL" id="JAUSUR010000001">
    <property type="protein sequence ID" value="MDQ0360350.1"/>
    <property type="molecule type" value="Genomic_DNA"/>
</dbReference>
<dbReference type="PROSITE" id="PS51105">
    <property type="entry name" value="PTS_EIIC_TYPE_3"/>
    <property type="match status" value="1"/>
</dbReference>
<keyword evidence="12" id="KW-1185">Reference proteome</keyword>
<evidence type="ECO:0000256" key="4">
    <source>
        <dbReference type="ARBA" id="ARBA00022597"/>
    </source>
</evidence>
<keyword evidence="4 8" id="KW-0762">Sugar transport</keyword>
<keyword evidence="6 9" id="KW-1133">Transmembrane helix</keyword>
<keyword evidence="3 8" id="KW-1003">Cell membrane</keyword>
<accession>A0ABU0E1B4</accession>
<feature type="transmembrane region" description="Helical" evidence="9">
    <location>
        <begin position="293"/>
        <end position="315"/>
    </location>
</feature>